<feature type="binding site" evidence="8">
    <location>
        <position position="627"/>
    </location>
    <ligand>
        <name>Mg(2+)</name>
        <dbReference type="ChEBI" id="CHEBI:18420"/>
    </ligand>
</feature>
<keyword evidence="6 9" id="KW-0472">Membrane</keyword>
<keyword evidence="3" id="KW-0547">Nucleotide-binding</keyword>
<dbReference type="InterPro" id="IPR000719">
    <property type="entry name" value="Prot_kinase_dom"/>
</dbReference>
<dbReference type="InterPro" id="IPR050198">
    <property type="entry name" value="Non-receptor_tyrosine_kinases"/>
</dbReference>
<evidence type="ECO:0000259" key="12">
    <source>
        <dbReference type="PROSITE" id="PS50835"/>
    </source>
</evidence>
<keyword evidence="7" id="KW-0325">Glycoprotein</keyword>
<feature type="signal peptide" evidence="10">
    <location>
        <begin position="1"/>
        <end position="28"/>
    </location>
</feature>
<evidence type="ECO:0000256" key="8">
    <source>
        <dbReference type="PIRSR" id="PIRSR000615-3"/>
    </source>
</evidence>
<dbReference type="SUPFAM" id="SSF48726">
    <property type="entry name" value="Immunoglobulin"/>
    <property type="match status" value="3"/>
</dbReference>
<feature type="domain" description="Ig-like" evidence="12">
    <location>
        <begin position="129"/>
        <end position="229"/>
    </location>
</feature>
<protein>
    <submittedName>
        <fullName evidence="13">Tyrosine kinase receptor Cad96Ca</fullName>
    </submittedName>
</protein>
<feature type="domain" description="Ig-like" evidence="12">
    <location>
        <begin position="236"/>
        <end position="325"/>
    </location>
</feature>
<dbReference type="PROSITE" id="PS50835">
    <property type="entry name" value="IG_LIKE"/>
    <property type="match status" value="2"/>
</dbReference>
<dbReference type="InterPro" id="IPR013783">
    <property type="entry name" value="Ig-like_fold"/>
</dbReference>
<dbReference type="PANTHER" id="PTHR24418">
    <property type="entry name" value="TYROSINE-PROTEIN KINASE"/>
    <property type="match status" value="1"/>
</dbReference>
<evidence type="ECO:0000313" key="13">
    <source>
        <dbReference type="EMBL" id="KAJ8048554.1"/>
    </source>
</evidence>
<evidence type="ECO:0000256" key="7">
    <source>
        <dbReference type="ARBA" id="ARBA00023180"/>
    </source>
</evidence>
<keyword evidence="5 9" id="KW-1133">Transmembrane helix</keyword>
<keyword evidence="13" id="KW-0808">Transferase</keyword>
<dbReference type="SUPFAM" id="SSF56112">
    <property type="entry name" value="Protein kinase-like (PK-like)"/>
    <property type="match status" value="1"/>
</dbReference>
<keyword evidence="13" id="KW-0418">Kinase</keyword>
<dbReference type="GO" id="GO:0016020">
    <property type="term" value="C:membrane"/>
    <property type="evidence" value="ECO:0007669"/>
    <property type="project" value="UniProtKB-SubCell"/>
</dbReference>
<evidence type="ECO:0000256" key="6">
    <source>
        <dbReference type="ARBA" id="ARBA00023136"/>
    </source>
</evidence>
<evidence type="ECO:0000256" key="9">
    <source>
        <dbReference type="SAM" id="Phobius"/>
    </source>
</evidence>
<dbReference type="OrthoDB" id="8693905at2759"/>
<keyword evidence="4" id="KW-0067">ATP-binding</keyword>
<keyword evidence="13" id="KW-0675">Receptor</keyword>
<dbReference type="GO" id="GO:0005524">
    <property type="term" value="F:ATP binding"/>
    <property type="evidence" value="ECO:0007669"/>
    <property type="project" value="UniProtKB-KW"/>
</dbReference>
<dbReference type="GO" id="GO:0004713">
    <property type="term" value="F:protein tyrosine kinase activity"/>
    <property type="evidence" value="ECO:0007669"/>
    <property type="project" value="InterPro"/>
</dbReference>
<dbReference type="InterPro" id="IPR007110">
    <property type="entry name" value="Ig-like_dom"/>
</dbReference>
<evidence type="ECO:0000259" key="11">
    <source>
        <dbReference type="PROSITE" id="PS50011"/>
    </source>
</evidence>
<dbReference type="InterPro" id="IPR020635">
    <property type="entry name" value="Tyr_kinase_cat_dom"/>
</dbReference>
<evidence type="ECO:0000256" key="4">
    <source>
        <dbReference type="ARBA" id="ARBA00022840"/>
    </source>
</evidence>
<gene>
    <name evidence="13" type="ORF">HOLleu_00914</name>
</gene>
<organism evidence="13 14">
    <name type="scientific">Holothuria leucospilota</name>
    <name type="common">Black long sea cucumber</name>
    <name type="synonym">Mertensiothuria leucospilota</name>
    <dbReference type="NCBI Taxonomy" id="206669"/>
    <lineage>
        <taxon>Eukaryota</taxon>
        <taxon>Metazoa</taxon>
        <taxon>Echinodermata</taxon>
        <taxon>Eleutherozoa</taxon>
        <taxon>Echinozoa</taxon>
        <taxon>Holothuroidea</taxon>
        <taxon>Aspidochirotacea</taxon>
        <taxon>Aspidochirotida</taxon>
        <taxon>Holothuriidae</taxon>
        <taxon>Holothuria</taxon>
    </lineage>
</organism>
<dbReference type="Gene3D" id="1.10.510.10">
    <property type="entry name" value="Transferase(Phosphotransferase) domain 1"/>
    <property type="match status" value="1"/>
</dbReference>
<keyword evidence="8" id="KW-0479">Metal-binding</keyword>
<dbReference type="Gene3D" id="2.60.40.10">
    <property type="entry name" value="Immunoglobulins"/>
    <property type="match status" value="2"/>
</dbReference>
<feature type="domain" description="Protein kinase" evidence="11">
    <location>
        <begin position="455"/>
        <end position="688"/>
    </location>
</feature>
<keyword evidence="14" id="KW-1185">Reference proteome</keyword>
<feature type="transmembrane region" description="Helical" evidence="9">
    <location>
        <begin position="370"/>
        <end position="391"/>
    </location>
</feature>
<evidence type="ECO:0000256" key="2">
    <source>
        <dbReference type="ARBA" id="ARBA00022692"/>
    </source>
</evidence>
<proteinExistence type="predicted"/>
<evidence type="ECO:0000256" key="5">
    <source>
        <dbReference type="ARBA" id="ARBA00022989"/>
    </source>
</evidence>
<sequence>MVTQSSTNMCLLKLSVVLFLFITGTCESKDSVSQPLGNISQVSIASYEFGSLLLSCDGISANASNWVLNSVVLYINEFPVDVQSEYSLSLQNNYSLLIDPVSLSHEGIYRCYRDGLIVQEYNVTVEVQPQVSISVDKQYGSEIHIEAGKDIEVTCHALRAKPVMHFTWIIDNGKLNASQVAATIRVNKNNNATFDTISTAKIKLRQEEGNISCVSSRQEAWHMHHVSLPYRTWVRPKMYLSINDNNTTLPTPVAGNQTFVARCRTVGSRPTIFHKWFINNRHINSSDIVYERENKSEGSDVTFYTTSTIWHRPWKDNGTVSCIISTENVSWVQLLEFYSVAGEPYQEIYTDNVSSNFSLGQDTYQNTTHLWTIVCLPVVATFTFFLLLLYLRRKKNIALKVFTTRKKQILHHKSDTNCHVNESKTISDYSENLRRAPKMELPQIPPNTESGEYDAYNLEIKEQATHGKLIQARDMCLILNMKKGRIYNRWMGTIGSCKPKRCVVFSTLNDEVLKGGDIHWDIFVKRILDLPEAESLVKVEGICIDVAYLYLVHEHLVCETLQSRIQTERNNRSGSGVSKALWESKIAIYILDILKGMEIIHSFGFVHPGISPGKILVTSNDHCKLYDFCLIQDAPFRLTHLKGQNKFDVYLSPETKKRNEYTQKSDVWSTGLVIWEIMSPGNVTVLSK</sequence>
<accession>A0A9Q1HIY8</accession>
<comment type="caution">
    <text evidence="13">The sequence shown here is derived from an EMBL/GenBank/DDBJ whole genome shotgun (WGS) entry which is preliminary data.</text>
</comment>
<keyword evidence="10" id="KW-0732">Signal</keyword>
<evidence type="ECO:0000256" key="1">
    <source>
        <dbReference type="ARBA" id="ARBA00004167"/>
    </source>
</evidence>
<dbReference type="InterPro" id="IPR011009">
    <property type="entry name" value="Kinase-like_dom_sf"/>
</dbReference>
<dbReference type="Proteomes" id="UP001152320">
    <property type="component" value="Chromosome 1"/>
</dbReference>
<dbReference type="PIRSF" id="PIRSF000615">
    <property type="entry name" value="TyrPK_CSF1-R"/>
    <property type="match status" value="1"/>
</dbReference>
<name>A0A9Q1HIY8_HOLLE</name>
<keyword evidence="2 9" id="KW-0812">Transmembrane</keyword>
<dbReference type="InterPro" id="IPR001245">
    <property type="entry name" value="Ser-Thr/Tyr_kinase_cat_dom"/>
</dbReference>
<dbReference type="Pfam" id="PF07714">
    <property type="entry name" value="PK_Tyr_Ser-Thr"/>
    <property type="match status" value="1"/>
</dbReference>
<evidence type="ECO:0000313" key="14">
    <source>
        <dbReference type="Proteomes" id="UP001152320"/>
    </source>
</evidence>
<evidence type="ECO:0000256" key="3">
    <source>
        <dbReference type="ARBA" id="ARBA00022741"/>
    </source>
</evidence>
<keyword evidence="8" id="KW-0460">Magnesium</keyword>
<dbReference type="AlphaFoldDB" id="A0A9Q1HIY8"/>
<feature type="chain" id="PRO_5040423766" evidence="10">
    <location>
        <begin position="29"/>
        <end position="688"/>
    </location>
</feature>
<reference evidence="13" key="1">
    <citation type="submission" date="2021-10" db="EMBL/GenBank/DDBJ databases">
        <title>Tropical sea cucumber genome reveals ecological adaptation and Cuvierian tubules defense mechanism.</title>
        <authorList>
            <person name="Chen T."/>
        </authorList>
    </citation>
    <scope>NUCLEOTIDE SEQUENCE</scope>
    <source>
        <strain evidence="13">Nanhai2018</strain>
        <tissue evidence="13">Muscle</tissue>
    </source>
</reference>
<dbReference type="EMBL" id="JAIZAY010000001">
    <property type="protein sequence ID" value="KAJ8048554.1"/>
    <property type="molecule type" value="Genomic_DNA"/>
</dbReference>
<dbReference type="SMART" id="SM00219">
    <property type="entry name" value="TyrKc"/>
    <property type="match status" value="1"/>
</dbReference>
<dbReference type="GO" id="GO:0046872">
    <property type="term" value="F:metal ion binding"/>
    <property type="evidence" value="ECO:0007669"/>
    <property type="project" value="UniProtKB-KW"/>
</dbReference>
<dbReference type="PROSITE" id="PS50011">
    <property type="entry name" value="PROTEIN_KINASE_DOM"/>
    <property type="match status" value="1"/>
</dbReference>
<evidence type="ECO:0000256" key="10">
    <source>
        <dbReference type="SAM" id="SignalP"/>
    </source>
</evidence>
<comment type="subcellular location">
    <subcellularLocation>
        <location evidence="1">Membrane</location>
        <topology evidence="1">Single-pass membrane protein</topology>
    </subcellularLocation>
</comment>
<dbReference type="InterPro" id="IPR036179">
    <property type="entry name" value="Ig-like_dom_sf"/>
</dbReference>